<dbReference type="Ensembl" id="ENSORLT00020000018.1">
    <property type="protein sequence ID" value="ENSORLP00020009119.1"/>
    <property type="gene ID" value="ENSORLG00020010031.1"/>
</dbReference>
<dbReference type="SMART" id="SM00409">
    <property type="entry name" value="IG"/>
    <property type="match status" value="2"/>
</dbReference>
<feature type="transmembrane region" description="Helical" evidence="6">
    <location>
        <begin position="335"/>
        <end position="357"/>
    </location>
</feature>
<evidence type="ECO:0000256" key="3">
    <source>
        <dbReference type="ARBA" id="ARBA00023157"/>
    </source>
</evidence>
<keyword evidence="5" id="KW-0393">Immunoglobulin domain</keyword>
<dbReference type="GO" id="GO:0016020">
    <property type="term" value="C:membrane"/>
    <property type="evidence" value="ECO:0007669"/>
    <property type="project" value="UniProtKB-SubCell"/>
</dbReference>
<dbReference type="PROSITE" id="PS50835">
    <property type="entry name" value="IG_LIKE"/>
    <property type="match status" value="3"/>
</dbReference>
<evidence type="ECO:0000256" key="6">
    <source>
        <dbReference type="SAM" id="Phobius"/>
    </source>
</evidence>
<feature type="domain" description="Ig-like" evidence="8">
    <location>
        <begin position="240"/>
        <end position="328"/>
    </location>
</feature>
<dbReference type="InterPro" id="IPR013783">
    <property type="entry name" value="Ig-like_fold"/>
</dbReference>
<dbReference type="Proteomes" id="UP000265180">
    <property type="component" value="Chromosome 9"/>
</dbReference>
<dbReference type="InterPro" id="IPR003599">
    <property type="entry name" value="Ig_sub"/>
</dbReference>
<evidence type="ECO:0000256" key="2">
    <source>
        <dbReference type="ARBA" id="ARBA00023136"/>
    </source>
</evidence>
<dbReference type="InterPro" id="IPR036179">
    <property type="entry name" value="Ig-like_dom_sf"/>
</dbReference>
<reference key="1">
    <citation type="journal article" date="2007" name="Nature">
        <title>The medaka draft genome and insights into vertebrate genome evolution.</title>
        <authorList>
            <person name="Kasahara M."/>
            <person name="Naruse K."/>
            <person name="Sasaki S."/>
            <person name="Nakatani Y."/>
            <person name="Qu W."/>
            <person name="Ahsan B."/>
            <person name="Yamada T."/>
            <person name="Nagayasu Y."/>
            <person name="Doi K."/>
            <person name="Kasai Y."/>
            <person name="Jindo T."/>
            <person name="Kobayashi D."/>
            <person name="Shimada A."/>
            <person name="Toyoda A."/>
            <person name="Kuroki Y."/>
            <person name="Fujiyama A."/>
            <person name="Sasaki T."/>
            <person name="Shimizu A."/>
            <person name="Asakawa S."/>
            <person name="Shimizu N."/>
            <person name="Hashimoto S."/>
            <person name="Yang J."/>
            <person name="Lee Y."/>
            <person name="Matsushima K."/>
            <person name="Sugano S."/>
            <person name="Sakaizumi M."/>
            <person name="Narita T."/>
            <person name="Ohishi K."/>
            <person name="Haga S."/>
            <person name="Ohta F."/>
            <person name="Nomoto H."/>
            <person name="Nogata K."/>
            <person name="Morishita T."/>
            <person name="Endo T."/>
            <person name="Shin-I T."/>
            <person name="Takeda H."/>
            <person name="Morishita S."/>
            <person name="Kohara Y."/>
        </authorList>
    </citation>
    <scope>NUCLEOTIDE SEQUENCE [LARGE SCALE GENOMIC DNA]</scope>
    <source>
        <strain>Hd-rR</strain>
    </source>
</reference>
<keyword evidence="2 6" id="KW-0472">Membrane</keyword>
<evidence type="ECO:0000259" key="8">
    <source>
        <dbReference type="PROSITE" id="PS50835"/>
    </source>
</evidence>
<dbReference type="SUPFAM" id="SSF48726">
    <property type="entry name" value="Immunoglobulin"/>
    <property type="match status" value="3"/>
</dbReference>
<dbReference type="Gene3D" id="2.60.40.10">
    <property type="entry name" value="Immunoglobulins"/>
    <property type="match status" value="3"/>
</dbReference>
<organism evidence="9 10">
    <name type="scientific">Oryzias latipes</name>
    <name type="common">Japanese rice fish</name>
    <name type="synonym">Japanese killifish</name>
    <dbReference type="NCBI Taxonomy" id="8090"/>
    <lineage>
        <taxon>Eukaryota</taxon>
        <taxon>Metazoa</taxon>
        <taxon>Chordata</taxon>
        <taxon>Craniata</taxon>
        <taxon>Vertebrata</taxon>
        <taxon>Euteleostomi</taxon>
        <taxon>Actinopterygii</taxon>
        <taxon>Neopterygii</taxon>
        <taxon>Teleostei</taxon>
        <taxon>Neoteleostei</taxon>
        <taxon>Acanthomorphata</taxon>
        <taxon>Ovalentaria</taxon>
        <taxon>Atherinomorphae</taxon>
        <taxon>Beloniformes</taxon>
        <taxon>Adrianichthyidae</taxon>
        <taxon>Oryziinae</taxon>
        <taxon>Oryzias</taxon>
    </lineage>
</organism>
<dbReference type="PANTHER" id="PTHR11640:SF157">
    <property type="entry name" value="V-SET AND IMMUNOGLOBULIN DOMAIN-CONTAINING PROTEIN 10"/>
    <property type="match status" value="1"/>
</dbReference>
<feature type="domain" description="Ig-like" evidence="8">
    <location>
        <begin position="153"/>
        <end position="234"/>
    </location>
</feature>
<dbReference type="InterPro" id="IPR051275">
    <property type="entry name" value="Cell_adhesion_signaling"/>
</dbReference>
<feature type="signal peptide" evidence="7">
    <location>
        <begin position="1"/>
        <end position="18"/>
    </location>
</feature>
<proteinExistence type="predicted"/>
<dbReference type="CDD" id="cd00096">
    <property type="entry name" value="Ig"/>
    <property type="match status" value="1"/>
</dbReference>
<keyword evidence="4" id="KW-0325">Glycoprotein</keyword>
<dbReference type="InterPro" id="IPR003598">
    <property type="entry name" value="Ig_sub2"/>
</dbReference>
<dbReference type="Pfam" id="PF13927">
    <property type="entry name" value="Ig_3"/>
    <property type="match status" value="1"/>
</dbReference>
<dbReference type="AlphaFoldDB" id="A0A3P9KL79"/>
<protein>
    <recommendedName>
        <fullName evidence="8">Ig-like domain-containing protein</fullName>
    </recommendedName>
</protein>
<accession>A0A3P9KL79</accession>
<dbReference type="SMART" id="SM00408">
    <property type="entry name" value="IGc2"/>
    <property type="match status" value="2"/>
</dbReference>
<keyword evidence="7" id="KW-0732">Signal</keyword>
<evidence type="ECO:0000256" key="7">
    <source>
        <dbReference type="SAM" id="SignalP"/>
    </source>
</evidence>
<dbReference type="InterPro" id="IPR013098">
    <property type="entry name" value="Ig_I-set"/>
</dbReference>
<evidence type="ECO:0000256" key="5">
    <source>
        <dbReference type="ARBA" id="ARBA00023319"/>
    </source>
</evidence>
<feature type="chain" id="PRO_5018238138" description="Ig-like domain-containing protein" evidence="7">
    <location>
        <begin position="19"/>
        <end position="483"/>
    </location>
</feature>
<evidence type="ECO:0000313" key="10">
    <source>
        <dbReference type="Proteomes" id="UP000265180"/>
    </source>
</evidence>
<dbReference type="Pfam" id="PF07679">
    <property type="entry name" value="I-set"/>
    <property type="match status" value="1"/>
</dbReference>
<evidence type="ECO:0000256" key="1">
    <source>
        <dbReference type="ARBA" id="ARBA00004479"/>
    </source>
</evidence>
<reference evidence="9 10" key="2">
    <citation type="submission" date="2017-04" db="EMBL/GenBank/DDBJ databases">
        <title>CpG methylation of centromeres and impact of large insertions on vertebrate speciation.</title>
        <authorList>
            <person name="Ichikawa K."/>
            <person name="Yoshimura J."/>
            <person name="Morishita S."/>
        </authorList>
    </citation>
    <scope>NUCLEOTIDE SEQUENCE</scope>
    <source>
        <strain evidence="9 10">HNI</strain>
    </source>
</reference>
<dbReference type="InterPro" id="IPR007110">
    <property type="entry name" value="Ig-like_dom"/>
</dbReference>
<keyword evidence="6" id="KW-1133">Transmembrane helix</keyword>
<sequence length="483" mass="52340">MNAATVVALLHLCFTATGELCLWGARASGKCGRVSDVSVCFFSEAAVLREKSSQTEIIKVEPGDIVRLHCCPSGVTQASAAWSKNGAEITFPPPQQQSPPGGRLSLHEVGILSISPVTPEDAGIYLCNCTLPRESSSQTRLLLQVERVPVTHPDCALVPSSDPTQAIFNCSWLGAVPLPTLSWSGKGPALVTANETDSLLLTLNASQVSHGETVTCTAQHELLSPSDRRFCSLTLKLPYPEGTPLVSALEGSNISLTCSETSSFPIANTTWRKGLQQDLIRPGSKYVFSGTNPNFQLTIVNISKEDEGIYFCRSENLLGVRELEISLTVKAASSAYTGAIIGVFLAVLILGSVGIVAKMVYLNRHRICLDGGFTQMEENGDVLSLVESDEEQFYRDAVPQLPPISNDRQTTLVQIHRIPSSRISFLHRSYHIHAFKGNDIFPALLRRSGRCRKERGDHAAAGRHGRGHRRARGSCSVLDVGFF</sequence>
<keyword evidence="6" id="KW-0812">Transmembrane</keyword>
<name>A0A3P9KL79_ORYLA</name>
<reference evidence="9" key="3">
    <citation type="submission" date="2025-08" db="UniProtKB">
        <authorList>
            <consortium name="Ensembl"/>
        </authorList>
    </citation>
    <scope>IDENTIFICATION</scope>
    <source>
        <strain evidence="9">HNI</strain>
    </source>
</reference>
<evidence type="ECO:0000313" key="9">
    <source>
        <dbReference type="Ensembl" id="ENSORLP00020009119.1"/>
    </source>
</evidence>
<dbReference type="PANTHER" id="PTHR11640">
    <property type="entry name" value="NEPHRIN"/>
    <property type="match status" value="1"/>
</dbReference>
<feature type="domain" description="Ig-like" evidence="8">
    <location>
        <begin position="60"/>
        <end position="144"/>
    </location>
</feature>
<comment type="subcellular location">
    <subcellularLocation>
        <location evidence="1">Membrane</location>
        <topology evidence="1">Single-pass type I membrane protein</topology>
    </subcellularLocation>
</comment>
<evidence type="ECO:0000256" key="4">
    <source>
        <dbReference type="ARBA" id="ARBA00023180"/>
    </source>
</evidence>
<keyword evidence="3" id="KW-1015">Disulfide bond</keyword>
<reference evidence="9" key="4">
    <citation type="submission" date="2025-09" db="UniProtKB">
        <authorList>
            <consortium name="Ensembl"/>
        </authorList>
    </citation>
    <scope>IDENTIFICATION</scope>
    <source>
        <strain evidence="9">HNI</strain>
    </source>
</reference>